<dbReference type="AlphaFoldDB" id="A0A8K0T8F1"/>
<sequence length="239" mass="26076">MRMSHRVFSKVGSVFGELPVAGGRASCRRTMPSAVTLLLTPRRGPDSKLRVHGGMGCMQASWPGCKIRAGLGSRQHGERATFLEAPTRLASVQRRKVNKKRGWRKAAIARRQRERRPVPQQRPAPTHCASKHCAGRRKRRIRVSLPRSGCLASTRGRGRTAGSGKVEGSTVRVAFVDPAVSQGSSHPGAAGVEVLQRSGRISTGLRGVPRCVYELRTLPTHIQTAHLLMPNLSFAQDDE</sequence>
<accession>A0A8K0T8F1</accession>
<dbReference type="Proteomes" id="UP000813385">
    <property type="component" value="Unassembled WGS sequence"/>
</dbReference>
<keyword evidence="3" id="KW-1185">Reference proteome</keyword>
<evidence type="ECO:0000313" key="2">
    <source>
        <dbReference type="EMBL" id="KAH7353775.1"/>
    </source>
</evidence>
<gene>
    <name evidence="2" type="ORF">B0T11DRAFT_120630</name>
</gene>
<reference evidence="2" key="1">
    <citation type="journal article" date="2021" name="Nat. Commun.">
        <title>Genetic determinants of endophytism in the Arabidopsis root mycobiome.</title>
        <authorList>
            <person name="Mesny F."/>
            <person name="Miyauchi S."/>
            <person name="Thiergart T."/>
            <person name="Pickel B."/>
            <person name="Atanasova L."/>
            <person name="Karlsson M."/>
            <person name="Huettel B."/>
            <person name="Barry K.W."/>
            <person name="Haridas S."/>
            <person name="Chen C."/>
            <person name="Bauer D."/>
            <person name="Andreopoulos W."/>
            <person name="Pangilinan J."/>
            <person name="LaButti K."/>
            <person name="Riley R."/>
            <person name="Lipzen A."/>
            <person name="Clum A."/>
            <person name="Drula E."/>
            <person name="Henrissat B."/>
            <person name="Kohler A."/>
            <person name="Grigoriev I.V."/>
            <person name="Martin F.M."/>
            <person name="Hacquard S."/>
        </authorList>
    </citation>
    <scope>NUCLEOTIDE SEQUENCE</scope>
    <source>
        <strain evidence="2">MPI-CAGE-AT-0016</strain>
    </source>
</reference>
<proteinExistence type="predicted"/>
<feature type="compositionally biased region" description="Basic residues" evidence="1">
    <location>
        <begin position="129"/>
        <end position="139"/>
    </location>
</feature>
<comment type="caution">
    <text evidence="2">The sequence shown here is derived from an EMBL/GenBank/DDBJ whole genome shotgun (WGS) entry which is preliminary data.</text>
</comment>
<feature type="compositionally biased region" description="Basic residues" evidence="1">
    <location>
        <begin position="98"/>
        <end position="114"/>
    </location>
</feature>
<name>A0A8K0T8F1_9PEZI</name>
<evidence type="ECO:0000313" key="3">
    <source>
        <dbReference type="Proteomes" id="UP000813385"/>
    </source>
</evidence>
<evidence type="ECO:0000256" key="1">
    <source>
        <dbReference type="SAM" id="MobiDB-lite"/>
    </source>
</evidence>
<dbReference type="EMBL" id="JAGPXD010000005">
    <property type="protein sequence ID" value="KAH7353775.1"/>
    <property type="molecule type" value="Genomic_DNA"/>
</dbReference>
<organism evidence="2 3">
    <name type="scientific">Plectosphaerella cucumerina</name>
    <dbReference type="NCBI Taxonomy" id="40658"/>
    <lineage>
        <taxon>Eukaryota</taxon>
        <taxon>Fungi</taxon>
        <taxon>Dikarya</taxon>
        <taxon>Ascomycota</taxon>
        <taxon>Pezizomycotina</taxon>
        <taxon>Sordariomycetes</taxon>
        <taxon>Hypocreomycetidae</taxon>
        <taxon>Glomerellales</taxon>
        <taxon>Plectosphaerellaceae</taxon>
        <taxon>Plectosphaerella</taxon>
    </lineage>
</organism>
<protein>
    <submittedName>
        <fullName evidence="2">Uncharacterized protein</fullName>
    </submittedName>
</protein>
<feature type="region of interest" description="Disordered" evidence="1">
    <location>
        <begin position="98"/>
        <end position="139"/>
    </location>
</feature>